<organism evidence="2 3">
    <name type="scientific">Paenimyroides tangerinum</name>
    <dbReference type="NCBI Taxonomy" id="2488728"/>
    <lineage>
        <taxon>Bacteria</taxon>
        <taxon>Pseudomonadati</taxon>
        <taxon>Bacteroidota</taxon>
        <taxon>Flavobacteriia</taxon>
        <taxon>Flavobacteriales</taxon>
        <taxon>Flavobacteriaceae</taxon>
        <taxon>Paenimyroides</taxon>
    </lineage>
</organism>
<feature type="non-terminal residue" evidence="2">
    <location>
        <position position="1123"/>
    </location>
</feature>
<dbReference type="RefSeq" id="WP_148096341.1">
    <property type="nucleotide sequence ID" value="NZ_RQVQ01000014.1"/>
</dbReference>
<feature type="chain" id="PRO_5017943003" description="Ig-like domain-containing protein" evidence="1">
    <location>
        <begin position="19"/>
        <end position="1123"/>
    </location>
</feature>
<reference evidence="2 3" key="1">
    <citation type="submission" date="2018-11" db="EMBL/GenBank/DDBJ databases">
        <title>Flavobacterium sp. nov., YIM 102701-2 draft genome.</title>
        <authorList>
            <person name="Li G."/>
            <person name="Jiang Y."/>
        </authorList>
    </citation>
    <scope>NUCLEOTIDE SEQUENCE [LARGE SCALE GENOMIC DNA]</scope>
    <source>
        <strain evidence="2 3">YIM 102701-2</strain>
    </source>
</reference>
<dbReference type="AlphaFoldDB" id="A0A3P3W940"/>
<dbReference type="OrthoDB" id="9765926at2"/>
<name>A0A3P3W940_9FLAO</name>
<gene>
    <name evidence="2" type="ORF">EG240_07430</name>
</gene>
<keyword evidence="3" id="KW-1185">Reference proteome</keyword>
<comment type="caution">
    <text evidence="2">The sequence shown here is derived from an EMBL/GenBank/DDBJ whole genome shotgun (WGS) entry which is preliminary data.</text>
</comment>
<dbReference type="EMBL" id="RQVQ01000014">
    <property type="protein sequence ID" value="RRJ90847.1"/>
    <property type="molecule type" value="Genomic_DNA"/>
</dbReference>
<keyword evidence="1" id="KW-0732">Signal</keyword>
<evidence type="ECO:0000313" key="2">
    <source>
        <dbReference type="EMBL" id="RRJ90847.1"/>
    </source>
</evidence>
<dbReference type="InterPro" id="IPR049804">
    <property type="entry name" value="Choice_anch_L"/>
</dbReference>
<dbReference type="Proteomes" id="UP000275719">
    <property type="component" value="Unassembled WGS sequence"/>
</dbReference>
<evidence type="ECO:0008006" key="4">
    <source>
        <dbReference type="Google" id="ProtNLM"/>
    </source>
</evidence>
<evidence type="ECO:0000256" key="1">
    <source>
        <dbReference type="SAM" id="SignalP"/>
    </source>
</evidence>
<sequence length="1123" mass="122810">MKKYFLFCLLFSCFWGISQPIAVSTTQYTVDQLVTEVLINTPCAIITNITSNTGSNHGSVNGIGYFQNTNPNFPMTNGIILSTSAAIDAPGPQGSPTLSGGWPGDQQLFDYMTALDIDPGLLGYRDASIIEFDFTPFTDHMSFNFLFASREYGFYQCDFSDAFAFFLTNTVTGEITNLALVPNTNDPISVITIRDSQFNIGGQSEDDCPSMNPEYFGSYNVGDPVGAINYNGQTVKMVAASDVTPGVQYHIKLVIADRNDSMLDSAVFIEGGSFDIGQPNLGENRLIEDGSAMCSAEEYELSTGLNPEQYLFQWTKDGELIPGATDPTYTVTESGLYGVLITAVFGSCEQNPEPVRIEIFNELEITNLPQNLNSCPNKGDVTFFDLRDSEIGVTSEPVIFSYFLSEEDALNNMNSISPIFELDNDITLPVTIWVRITGLTLPCSRVESFTIVLDNCVLQLEHLPDLSICVGSQPNSFDFIPYKDLVYHGIIGYTVTFYNSEDDALLQTNPIDNNIISNYTATNGETIWVRVQDDNDIEIYGIESFSLHLYDLPVVNTPQALSSCEVNGLGFATFDLSVNEVDIIGNQSNIALEYYRTYAEAEIGNAAASLPLLYTGAQGDIYIRVINSKTGCYIILTQALLIVEVPVLSNIAPLEICDSNNDGYGIFNLIPTTTAITGNPVPAGLIISYHETIGDANNNANRIQNIGAYENIVPNIQTIYVRVSRVNSNCYATMPIDLIIKPTPNITISTPLTTCDSNNDGVADFDLTSKVSEVLNGLDPLDYIVTFHINEENALSGINEISNPSSYSNLTSNSVFVRVESIGGGCSKVVRLFLVTNPTPVIVNPIATYSSCDDNFDGFQVFDIASKIPLITGTQTGLQVTFHYTLADANSGSNPLASPYQNVVQNVQTLFVRVQRLSTGCFTTTTMDIRVSPVPVLNVPVTPFDICSDTDTSFGTVNLSSFNAQLLNGGPDHDLKYFETQANAQNNVLPILNPEAYNNLEPNNSSVWVRATNKITGCFSVYKINFRILVSPKMPVTLPNIITCDVQNDLFDGITPIDLTQQTPLILAAQTIAGNYEVRYFTSLVLANVGTNWIANPQAYMNSTNPQTIWARVQNTAHPTTCF</sequence>
<accession>A0A3P3W940</accession>
<dbReference type="NCBIfam" id="NF038133">
    <property type="entry name" value="choice_anch_L"/>
    <property type="match status" value="1"/>
</dbReference>
<evidence type="ECO:0000313" key="3">
    <source>
        <dbReference type="Proteomes" id="UP000275719"/>
    </source>
</evidence>
<protein>
    <recommendedName>
        <fullName evidence="4">Ig-like domain-containing protein</fullName>
    </recommendedName>
</protein>
<feature type="signal peptide" evidence="1">
    <location>
        <begin position="1"/>
        <end position="18"/>
    </location>
</feature>
<proteinExistence type="predicted"/>